<dbReference type="Pfam" id="PF00578">
    <property type="entry name" value="AhpC-TSA"/>
    <property type="match status" value="1"/>
</dbReference>
<reference evidence="5 6" key="1">
    <citation type="submission" date="2016-10" db="EMBL/GenBank/DDBJ databases">
        <authorList>
            <person name="Varghese N."/>
            <person name="Submissions S."/>
        </authorList>
    </citation>
    <scope>NUCLEOTIDE SEQUENCE [LARGE SCALE GENOMIC DNA]</scope>
    <source>
        <strain evidence="5 6">DSM 25353</strain>
    </source>
</reference>
<dbReference type="PANTHER" id="PTHR43110:SF1">
    <property type="entry name" value="THIOL PEROXIDASE"/>
    <property type="match status" value="1"/>
</dbReference>
<name>A0A8X8LH59_9BACT</name>
<accession>A0A8X8LH59</accession>
<keyword evidence="2" id="KW-0676">Redox-active center</keyword>
<keyword evidence="6" id="KW-1185">Reference proteome</keyword>
<evidence type="ECO:0000256" key="2">
    <source>
        <dbReference type="ARBA" id="ARBA00023284"/>
    </source>
</evidence>
<dbReference type="InterPro" id="IPR050455">
    <property type="entry name" value="Tpx_Peroxidase_subfamily"/>
</dbReference>
<organism evidence="5 6">
    <name type="scientific">Hydrobacter penzbergensis</name>
    <dbReference type="NCBI Taxonomy" id="1235997"/>
    <lineage>
        <taxon>Bacteria</taxon>
        <taxon>Pseudomonadati</taxon>
        <taxon>Bacteroidota</taxon>
        <taxon>Chitinophagia</taxon>
        <taxon>Chitinophagales</taxon>
        <taxon>Chitinophagaceae</taxon>
        <taxon>Hydrobacter</taxon>
    </lineage>
</organism>
<evidence type="ECO:0000313" key="6">
    <source>
        <dbReference type="Proteomes" id="UP000198711"/>
    </source>
</evidence>
<proteinExistence type="predicted"/>
<evidence type="ECO:0000313" key="5">
    <source>
        <dbReference type="EMBL" id="SDX60977.1"/>
    </source>
</evidence>
<dbReference type="PROSITE" id="PS51352">
    <property type="entry name" value="THIOREDOXIN_2"/>
    <property type="match status" value="1"/>
</dbReference>
<dbReference type="GO" id="GO:0016491">
    <property type="term" value="F:oxidoreductase activity"/>
    <property type="evidence" value="ECO:0007669"/>
    <property type="project" value="UniProtKB-KW"/>
</dbReference>
<dbReference type="Gene3D" id="3.40.30.10">
    <property type="entry name" value="Glutaredoxin"/>
    <property type="match status" value="1"/>
</dbReference>
<feature type="active site" description="Cysteine sulfenic acid (-SOH) intermediate; for peroxidase activity" evidence="3">
    <location>
        <position position="45"/>
    </location>
</feature>
<keyword evidence="1" id="KW-0560">Oxidoreductase</keyword>
<dbReference type="InterPro" id="IPR000866">
    <property type="entry name" value="AhpC/TSA"/>
</dbReference>
<dbReference type="Proteomes" id="UP000198711">
    <property type="component" value="Unassembled WGS sequence"/>
</dbReference>
<dbReference type="InterPro" id="IPR013766">
    <property type="entry name" value="Thioredoxin_domain"/>
</dbReference>
<dbReference type="InterPro" id="IPR036249">
    <property type="entry name" value="Thioredoxin-like_sf"/>
</dbReference>
<protein>
    <submittedName>
        <fullName evidence="5">Peroxiredoxin</fullName>
    </submittedName>
</protein>
<dbReference type="GO" id="GO:0016209">
    <property type="term" value="F:antioxidant activity"/>
    <property type="evidence" value="ECO:0007669"/>
    <property type="project" value="InterPro"/>
</dbReference>
<dbReference type="PANTHER" id="PTHR43110">
    <property type="entry name" value="THIOL PEROXIDASE"/>
    <property type="match status" value="1"/>
</dbReference>
<evidence type="ECO:0000259" key="4">
    <source>
        <dbReference type="PROSITE" id="PS51352"/>
    </source>
</evidence>
<dbReference type="SUPFAM" id="SSF52833">
    <property type="entry name" value="Thioredoxin-like"/>
    <property type="match status" value="1"/>
</dbReference>
<sequence>MNIQVGQKAPDFALYDSDKNKVSLSDFKDKNVLVLFFPLAFTSTCTAELCNIRDNIALYNNSNAQVLGISIDSLFVLGKFKAEQNLNFPLLSDFNKEAASAYGVLYETFPAFEMHGVSKRAAFLIDKTGTVQYAEVCAKPSDLPSFEGIQQALAKLD</sequence>
<dbReference type="EMBL" id="FNNO01000021">
    <property type="protein sequence ID" value="SDX60977.1"/>
    <property type="molecule type" value="Genomic_DNA"/>
</dbReference>
<evidence type="ECO:0000256" key="3">
    <source>
        <dbReference type="PIRSR" id="PIRSR000239-1"/>
    </source>
</evidence>
<feature type="domain" description="Thioredoxin" evidence="4">
    <location>
        <begin position="3"/>
        <end position="157"/>
    </location>
</feature>
<gene>
    <name evidence="5" type="ORF">SAMN05444410_12138</name>
</gene>
<dbReference type="PIRSF" id="PIRSF000239">
    <property type="entry name" value="AHPC"/>
    <property type="match status" value="1"/>
</dbReference>
<dbReference type="RefSeq" id="WP_092726900.1">
    <property type="nucleotide sequence ID" value="NZ_FNNO01000021.1"/>
</dbReference>
<comment type="caution">
    <text evidence="5">The sequence shown here is derived from an EMBL/GenBank/DDBJ whole genome shotgun (WGS) entry which is preliminary data.</text>
</comment>
<evidence type="ECO:0000256" key="1">
    <source>
        <dbReference type="ARBA" id="ARBA00023002"/>
    </source>
</evidence>
<dbReference type="AlphaFoldDB" id="A0A8X8LH59"/>
<dbReference type="InterPro" id="IPR024706">
    <property type="entry name" value="Peroxiredoxin_AhpC-typ"/>
</dbReference>